<gene>
    <name evidence="3" type="ORF">METZ01_LOCUS315046</name>
</gene>
<dbReference type="InterPro" id="IPR001303">
    <property type="entry name" value="Aldolase_II/adducin_N"/>
</dbReference>
<dbReference type="Gene3D" id="3.40.225.10">
    <property type="entry name" value="Class II aldolase/adducin N-terminal domain"/>
    <property type="match status" value="1"/>
</dbReference>
<feature type="non-terminal residue" evidence="3">
    <location>
        <position position="1"/>
    </location>
</feature>
<dbReference type="EMBL" id="UINC01101408">
    <property type="protein sequence ID" value="SVC62192.1"/>
    <property type="molecule type" value="Genomic_DNA"/>
</dbReference>
<dbReference type="SUPFAM" id="SSF53639">
    <property type="entry name" value="AraD/HMP-PK domain-like"/>
    <property type="match status" value="1"/>
</dbReference>
<dbReference type="InterPro" id="IPR036409">
    <property type="entry name" value="Aldolase_II/adducin_N_sf"/>
</dbReference>
<dbReference type="NCBIfam" id="NF005451">
    <property type="entry name" value="PRK07044.1"/>
    <property type="match status" value="1"/>
</dbReference>
<evidence type="ECO:0000259" key="2">
    <source>
        <dbReference type="SMART" id="SM01007"/>
    </source>
</evidence>
<dbReference type="PANTHER" id="PTHR10672">
    <property type="entry name" value="ADDUCIN"/>
    <property type="match status" value="1"/>
</dbReference>
<dbReference type="AlphaFoldDB" id="A0A382NR38"/>
<accession>A0A382NR38</accession>
<reference evidence="3" key="1">
    <citation type="submission" date="2018-05" db="EMBL/GenBank/DDBJ databases">
        <authorList>
            <person name="Lanie J.A."/>
            <person name="Ng W.-L."/>
            <person name="Kazmierczak K.M."/>
            <person name="Andrzejewski T.M."/>
            <person name="Davidsen T.M."/>
            <person name="Wayne K.J."/>
            <person name="Tettelin H."/>
            <person name="Glass J.I."/>
            <person name="Rusch D."/>
            <person name="Podicherti R."/>
            <person name="Tsui H.-C.T."/>
            <person name="Winkler M.E."/>
        </authorList>
    </citation>
    <scope>NUCLEOTIDE SEQUENCE</scope>
</reference>
<dbReference type="Pfam" id="PF00596">
    <property type="entry name" value="Aldolase_II"/>
    <property type="match status" value="1"/>
</dbReference>
<protein>
    <recommendedName>
        <fullName evidence="2">Class II aldolase/adducin N-terminal domain-containing protein</fullName>
    </recommendedName>
</protein>
<dbReference type="SMART" id="SM01007">
    <property type="entry name" value="Aldolase_II"/>
    <property type="match status" value="1"/>
</dbReference>
<dbReference type="InterPro" id="IPR051017">
    <property type="entry name" value="Aldolase-II_Adducin_sf"/>
</dbReference>
<evidence type="ECO:0000313" key="3">
    <source>
        <dbReference type="EMBL" id="SVC62192.1"/>
    </source>
</evidence>
<dbReference type="PANTHER" id="PTHR10672:SF3">
    <property type="entry name" value="PROTEIN HU-LI TAI SHAO"/>
    <property type="match status" value="1"/>
</dbReference>
<feature type="region of interest" description="Disordered" evidence="1">
    <location>
        <begin position="1"/>
        <end position="23"/>
    </location>
</feature>
<feature type="compositionally biased region" description="Basic and acidic residues" evidence="1">
    <location>
        <begin position="1"/>
        <end position="16"/>
    </location>
</feature>
<name>A0A382NR38_9ZZZZ</name>
<sequence length="291" mass="32358">PQNLPRSDKGRRDPPLSRHRTFGITPRPNLQELTMASNPEIAQQISSEEWALRQELAACYRLFVKYGWTDLIFTHLSARVPGTPDHYLINPYGLLFQEITASNLIKVDFSGQVISGDYPYNDAGHAIHSAVLKARPDINVALHSHTRAGTAVSGMACGLLPLSQQANEIGNLVCYHRYDLATDNDDECARLGEDLADKWAMIMHNHGLLSVGRDMAEAFYLLYTLESACKIQVDVMASGAEQIIPSRDAIASVEQYSLIGKAGAQDPNNSLQRNWQALIRMLDHEDASFRQ</sequence>
<proteinExistence type="predicted"/>
<evidence type="ECO:0000256" key="1">
    <source>
        <dbReference type="SAM" id="MobiDB-lite"/>
    </source>
</evidence>
<dbReference type="GO" id="GO:0051015">
    <property type="term" value="F:actin filament binding"/>
    <property type="evidence" value="ECO:0007669"/>
    <property type="project" value="TreeGrafter"/>
</dbReference>
<organism evidence="3">
    <name type="scientific">marine metagenome</name>
    <dbReference type="NCBI Taxonomy" id="408172"/>
    <lineage>
        <taxon>unclassified sequences</taxon>
        <taxon>metagenomes</taxon>
        <taxon>ecological metagenomes</taxon>
    </lineage>
</organism>
<feature type="domain" description="Class II aldolase/adducin N-terminal" evidence="2">
    <location>
        <begin position="54"/>
        <end position="233"/>
    </location>
</feature>
<dbReference type="GO" id="GO:0005856">
    <property type="term" value="C:cytoskeleton"/>
    <property type="evidence" value="ECO:0007669"/>
    <property type="project" value="TreeGrafter"/>
</dbReference>